<name>A0A5J6WWV0_9GAMM</name>
<dbReference type="KEGG" id="asim:FE240_02960"/>
<gene>
    <name evidence="1" type="ORF">FE240_02960</name>
</gene>
<dbReference type="Proteomes" id="UP000594034">
    <property type="component" value="Chromosome"/>
</dbReference>
<dbReference type="EMBL" id="CP040449">
    <property type="protein sequence ID" value="QFI53755.1"/>
    <property type="molecule type" value="Genomic_DNA"/>
</dbReference>
<dbReference type="AlphaFoldDB" id="A0A5J6WWV0"/>
<accession>A0A5J6WWV0</accession>
<dbReference type="RefSeq" id="WP_193003316.1">
    <property type="nucleotide sequence ID" value="NZ_CP040449.1"/>
</dbReference>
<sequence>MKLNEHQAKVGQQLRALSQRLLIQARNGGWSAVQALDVTLAATARRLAKDPELWQALEPVRQIIRAEHAEARELCRIEMERSLKVWQAMRRQSEGLRAYEEVAGI</sequence>
<organism evidence="1 2">
    <name type="scientific">Aeromonas simiae</name>
    <dbReference type="NCBI Taxonomy" id="218936"/>
    <lineage>
        <taxon>Bacteria</taxon>
        <taxon>Pseudomonadati</taxon>
        <taxon>Pseudomonadota</taxon>
        <taxon>Gammaproteobacteria</taxon>
        <taxon>Aeromonadales</taxon>
        <taxon>Aeromonadaceae</taxon>
        <taxon>Aeromonas</taxon>
    </lineage>
</organism>
<keyword evidence="2" id="KW-1185">Reference proteome</keyword>
<evidence type="ECO:0000313" key="2">
    <source>
        <dbReference type="Proteomes" id="UP000594034"/>
    </source>
</evidence>
<reference evidence="1 2" key="1">
    <citation type="submission" date="2019-05" db="EMBL/GenBank/DDBJ databases">
        <title>OXA-830, a novel chromosomally encoded expanded-spectrum class D beta-lactamase in Aeromonas simiae.</title>
        <authorList>
            <person name="Zhou W."/>
            <person name="Chen Q."/>
        </authorList>
    </citation>
    <scope>NUCLEOTIDE SEQUENCE [LARGE SCALE GENOMIC DNA]</scope>
    <source>
        <strain evidence="1 2">A6</strain>
    </source>
</reference>
<evidence type="ECO:0000313" key="1">
    <source>
        <dbReference type="EMBL" id="QFI53755.1"/>
    </source>
</evidence>
<proteinExistence type="predicted"/>
<protein>
    <submittedName>
        <fullName evidence="1">LafX</fullName>
    </submittedName>
</protein>